<keyword evidence="2" id="KW-1185">Reference proteome</keyword>
<evidence type="ECO:0008006" key="3">
    <source>
        <dbReference type="Google" id="ProtNLM"/>
    </source>
</evidence>
<dbReference type="RefSeq" id="WP_105726207.1">
    <property type="nucleotide sequence ID" value="NZ_PVBS01000002.1"/>
</dbReference>
<dbReference type="Pfam" id="PF12875">
    <property type="entry name" value="DUF3826"/>
    <property type="match status" value="2"/>
</dbReference>
<accession>A0A2S9JLW1</accession>
<gene>
    <name evidence="1" type="ORF">C5749_11625</name>
</gene>
<organism evidence="1 2">
    <name type="scientific">Sphingobacterium gobiense</name>
    <dbReference type="NCBI Taxonomy" id="1382456"/>
    <lineage>
        <taxon>Bacteria</taxon>
        <taxon>Pseudomonadati</taxon>
        <taxon>Bacteroidota</taxon>
        <taxon>Sphingobacteriia</taxon>
        <taxon>Sphingobacteriales</taxon>
        <taxon>Sphingobacteriaceae</taxon>
        <taxon>Sphingobacterium</taxon>
    </lineage>
</organism>
<dbReference type="AlphaFoldDB" id="A0A2S9JLW1"/>
<sequence>MKRGLLTFLVLGNLSLAHGQVDSEYRKVAMERAKKIVEKVEPALATDKRNKTRDLVADQYIALNNIHAERDRKLGDAGAAKEQVLADADAAIAAQHRQYIQSLGALITAEQIEEIKDGMTYHTVPKTYNNYKLMLPFASDEELSMIHKNLTEAREYAMDGGSAKEKHAWFNKYKGRIANQLASCGYNLKKEGEEWAERRSLESTAYCIAESNRLMQTLTLSDEWQAEQVRNLLAYQYQKMDEIYAKKKSETTTMEQASLDGTAKEDRAMAIWKESKAALDTQRDKLFEKLALLLTETQIELVKDEMTYNGFQKELSRFEELLPQLTDEHKAAIIEYLKEARENALNVLTNRERNQWFTKYRGRANNYLSKQGYDLRKATEDLERRTKERRK</sequence>
<evidence type="ECO:0000313" key="2">
    <source>
        <dbReference type="Proteomes" id="UP000238642"/>
    </source>
</evidence>
<proteinExistence type="predicted"/>
<dbReference type="OrthoDB" id="784563at2"/>
<name>A0A2S9JLW1_9SPHI</name>
<reference evidence="1 2" key="1">
    <citation type="submission" date="2018-02" db="EMBL/GenBank/DDBJ databases">
        <title>The draft genome of Sphingobacterium gobiense H7.</title>
        <authorList>
            <person name="Li L."/>
            <person name="Liu L."/>
            <person name="Zhang X."/>
            <person name="Wang T."/>
            <person name="Liang L."/>
        </authorList>
    </citation>
    <scope>NUCLEOTIDE SEQUENCE [LARGE SCALE GENOMIC DNA]</scope>
    <source>
        <strain evidence="1 2">ACCC 05757</strain>
    </source>
</reference>
<dbReference type="Proteomes" id="UP000238642">
    <property type="component" value="Unassembled WGS sequence"/>
</dbReference>
<evidence type="ECO:0000313" key="1">
    <source>
        <dbReference type="EMBL" id="PRD54132.1"/>
    </source>
</evidence>
<dbReference type="EMBL" id="PVBS01000002">
    <property type="protein sequence ID" value="PRD54132.1"/>
    <property type="molecule type" value="Genomic_DNA"/>
</dbReference>
<comment type="caution">
    <text evidence="1">The sequence shown here is derived from an EMBL/GenBank/DDBJ whole genome shotgun (WGS) entry which is preliminary data.</text>
</comment>
<dbReference type="InterPro" id="IPR024284">
    <property type="entry name" value="DUF3826"/>
</dbReference>
<protein>
    <recommendedName>
        <fullName evidence="3">DUF3826 domain-containing protein</fullName>
    </recommendedName>
</protein>